<protein>
    <submittedName>
        <fullName evidence="9">Alpha-glucosidase</fullName>
        <ecNumber evidence="9">3.2.1.20</ecNumber>
    </submittedName>
</protein>
<dbReference type="PANTHER" id="PTHR22762:SF120">
    <property type="entry name" value="HETEROGLYCAN GLUCOSIDASE 1"/>
    <property type="match status" value="1"/>
</dbReference>
<gene>
    <name evidence="9" type="ORF">J2Z53_001990</name>
</gene>
<evidence type="ECO:0000259" key="7">
    <source>
        <dbReference type="Pfam" id="PF17137"/>
    </source>
</evidence>
<dbReference type="EC" id="3.2.1.20" evidence="9"/>
<dbReference type="Gene3D" id="2.60.40.4040">
    <property type="match status" value="1"/>
</dbReference>
<keyword evidence="10" id="KW-1185">Reference proteome</keyword>
<dbReference type="EMBL" id="JAGGJZ010000006">
    <property type="protein sequence ID" value="MBP1890395.1"/>
    <property type="molecule type" value="Genomic_DNA"/>
</dbReference>
<dbReference type="InterPro" id="IPR025887">
    <property type="entry name" value="Glyco_hydro_31_N_dom"/>
</dbReference>
<reference evidence="9 10" key="1">
    <citation type="submission" date="2021-03" db="EMBL/GenBank/DDBJ databases">
        <title>Genomic Encyclopedia of Type Strains, Phase IV (KMG-IV): sequencing the most valuable type-strain genomes for metagenomic binning, comparative biology and taxonomic classification.</title>
        <authorList>
            <person name="Goeker M."/>
        </authorList>
    </citation>
    <scope>NUCLEOTIDE SEQUENCE [LARGE SCALE GENOMIC DNA]</scope>
    <source>
        <strain evidence="9 10">DSM 3984</strain>
    </source>
</reference>
<dbReference type="CDD" id="cd14752">
    <property type="entry name" value="GH31_N"/>
    <property type="match status" value="1"/>
</dbReference>
<keyword evidence="2 4" id="KW-0378">Hydrolase</keyword>
<evidence type="ECO:0000256" key="1">
    <source>
        <dbReference type="ARBA" id="ARBA00007806"/>
    </source>
</evidence>
<dbReference type="Proteomes" id="UP000783390">
    <property type="component" value="Unassembled WGS sequence"/>
</dbReference>
<evidence type="ECO:0000313" key="10">
    <source>
        <dbReference type="Proteomes" id="UP000783390"/>
    </source>
</evidence>
<dbReference type="SUPFAM" id="SSF51011">
    <property type="entry name" value="Glycosyl hydrolase domain"/>
    <property type="match status" value="1"/>
</dbReference>
<evidence type="ECO:0000259" key="8">
    <source>
        <dbReference type="Pfam" id="PF21365"/>
    </source>
</evidence>
<sequence>MKIFNVNNYITKYVFGNPFNTESTVLKGEKEILNKDLKYFDINDGENSFVYKLEENDIVYGLGENVRGINKRGNIYESFCSDIFSHTPDKRSLYGAHNFILIYGKETFGVFIDYPGKVTFDIGYTDSNLLNINLEDNNFNLYIIEGKNLNSIVKNFRKLIGKSYVAPKWALGYGQSRWGYRDKEDYEELLEKFKKAEIPIDCLYLDIDYMDEFKNFTVNEELFKDFDSFASKVKKEGIRLVPIIDAGCKIEKGYDVYEEGIKNNYYCVDKDNKPFVGAVWPGKVHFPDFLNKDARLWFGSKYKFLTDKGIEGFWNDMNEPAIFYSENGLKKAFEKVTESKDKNLGIHDYFDLRSVFDNLQNSMEDYKSFYHNVNGKLVRHDKIHNLYGFNMTRAASEGLNEIDSNKRFLLFSRASTIGMHRYGGIWTGDNASWWEHIKLAMQMMPNINMCGFIYTGSDTGGFGSNATKELIIRWSQFSLFTPLFRNHSATGTRCQEPYAFGKEAEDILKNIIELRYVLIPYLYSEYMKAVLNDELYFKPLTFDYNDEFSKRVEDQLLLGDSIMIAPIYEQNSKGRYVYLPEDMLLWKCKKYNEGLMEVIKKGNNYIDVDLNEVPIFIRKNKIVVMAKKEAKRVLDIDDSELNLVAFVESKASYSYYNDDGKTNDYKCGKSENINIVIEKDNDDYKISLNRTGLEKVKKLNIKIFDVYGNLKEKEIII</sequence>
<dbReference type="PROSITE" id="PS00129">
    <property type="entry name" value="GLYCOSYL_HYDROL_F31_1"/>
    <property type="match status" value="1"/>
</dbReference>
<dbReference type="InterPro" id="IPR011013">
    <property type="entry name" value="Gal_mutarotase_sf_dom"/>
</dbReference>
<dbReference type="InterPro" id="IPR000322">
    <property type="entry name" value="Glyco_hydro_31_TIM"/>
</dbReference>
<dbReference type="Gene3D" id="3.20.20.80">
    <property type="entry name" value="Glycosidases"/>
    <property type="match status" value="1"/>
</dbReference>
<proteinExistence type="inferred from homology"/>
<dbReference type="Pfam" id="PF17137">
    <property type="entry name" value="DUF5110"/>
    <property type="match status" value="1"/>
</dbReference>
<evidence type="ECO:0000313" key="9">
    <source>
        <dbReference type="EMBL" id="MBP1890395.1"/>
    </source>
</evidence>
<comment type="similarity">
    <text evidence="1 4">Belongs to the glycosyl hydrolase 31 family.</text>
</comment>
<dbReference type="Gene3D" id="2.60.40.1760">
    <property type="entry name" value="glycosyl hydrolase (family 31)"/>
    <property type="match status" value="1"/>
</dbReference>
<dbReference type="RefSeq" id="WP_209797314.1">
    <property type="nucleotide sequence ID" value="NZ_JAGGJZ010000006.1"/>
</dbReference>
<organism evidence="9 10">
    <name type="scientific">Clostridium moniliforme</name>
    <dbReference type="NCBI Taxonomy" id="39489"/>
    <lineage>
        <taxon>Bacteria</taxon>
        <taxon>Bacillati</taxon>
        <taxon>Bacillota</taxon>
        <taxon>Clostridia</taxon>
        <taxon>Eubacteriales</taxon>
        <taxon>Clostridiaceae</taxon>
        <taxon>Clostridium</taxon>
    </lineage>
</organism>
<dbReference type="PANTHER" id="PTHR22762">
    <property type="entry name" value="ALPHA-GLUCOSIDASE"/>
    <property type="match status" value="1"/>
</dbReference>
<evidence type="ECO:0000256" key="3">
    <source>
        <dbReference type="ARBA" id="ARBA00023295"/>
    </source>
</evidence>
<dbReference type="SUPFAM" id="SSF74650">
    <property type="entry name" value="Galactose mutarotase-like"/>
    <property type="match status" value="1"/>
</dbReference>
<dbReference type="InterPro" id="IPR017853">
    <property type="entry name" value="GH"/>
</dbReference>
<evidence type="ECO:0000256" key="4">
    <source>
        <dbReference type="RuleBase" id="RU361185"/>
    </source>
</evidence>
<evidence type="ECO:0000259" key="6">
    <source>
        <dbReference type="Pfam" id="PF13802"/>
    </source>
</evidence>
<dbReference type="Pfam" id="PF21365">
    <property type="entry name" value="Glyco_hydro_31_3rd"/>
    <property type="match status" value="1"/>
</dbReference>
<feature type="domain" description="Glycoside hydrolase family 31 TIM barrel" evidence="5">
    <location>
        <begin position="165"/>
        <end position="524"/>
    </location>
</feature>
<dbReference type="InterPro" id="IPR030458">
    <property type="entry name" value="Glyco_hydro_31_AS"/>
</dbReference>
<dbReference type="InterPro" id="IPR033403">
    <property type="entry name" value="DUF5110"/>
</dbReference>
<keyword evidence="3 4" id="KW-0326">Glycosidase</keyword>
<feature type="domain" description="Glycosyl hydrolase family 31 C-terminal" evidence="8">
    <location>
        <begin position="537"/>
        <end position="623"/>
    </location>
</feature>
<dbReference type="Pfam" id="PF01055">
    <property type="entry name" value="Glyco_hydro_31_2nd"/>
    <property type="match status" value="1"/>
</dbReference>
<evidence type="ECO:0000256" key="2">
    <source>
        <dbReference type="ARBA" id="ARBA00022801"/>
    </source>
</evidence>
<dbReference type="Pfam" id="PF13802">
    <property type="entry name" value="Gal_mutarotas_2"/>
    <property type="match status" value="1"/>
</dbReference>
<dbReference type="CDD" id="cd06604">
    <property type="entry name" value="GH31_glucosidase_II_MalA"/>
    <property type="match status" value="1"/>
</dbReference>
<dbReference type="InterPro" id="IPR048395">
    <property type="entry name" value="Glyco_hydro_31_C"/>
</dbReference>
<comment type="caution">
    <text evidence="9">The sequence shown here is derived from an EMBL/GenBank/DDBJ whole genome shotgun (WGS) entry which is preliminary data.</text>
</comment>
<feature type="domain" description="Glycoside hydrolase family 31 N-terminal" evidence="6">
    <location>
        <begin position="34"/>
        <end position="121"/>
    </location>
</feature>
<evidence type="ECO:0000259" key="5">
    <source>
        <dbReference type="Pfam" id="PF01055"/>
    </source>
</evidence>
<feature type="domain" description="DUF5110" evidence="7">
    <location>
        <begin position="641"/>
        <end position="702"/>
    </location>
</feature>
<dbReference type="GO" id="GO:0004558">
    <property type="term" value="F:alpha-1,4-glucosidase activity"/>
    <property type="evidence" value="ECO:0007669"/>
    <property type="project" value="UniProtKB-EC"/>
</dbReference>
<accession>A0ABS4F2B3</accession>
<name>A0ABS4F2B3_9CLOT</name>
<dbReference type="SUPFAM" id="SSF51445">
    <property type="entry name" value="(Trans)glycosidases"/>
    <property type="match status" value="1"/>
</dbReference>